<gene>
    <name evidence="2" type="ORF">MTR66_06050</name>
</gene>
<evidence type="ECO:0000313" key="2">
    <source>
        <dbReference type="EMBL" id="MCJ2186378.1"/>
    </source>
</evidence>
<dbReference type="EMBL" id="JALHLG010000005">
    <property type="protein sequence ID" value="MCJ2186378.1"/>
    <property type="molecule type" value="Genomic_DNA"/>
</dbReference>
<dbReference type="RefSeq" id="WP_243918736.1">
    <property type="nucleotide sequence ID" value="NZ_JALHLG010000005.1"/>
</dbReference>
<keyword evidence="1" id="KW-0812">Transmembrane</keyword>
<comment type="caution">
    <text evidence="2">The sequence shown here is derived from an EMBL/GenBank/DDBJ whole genome shotgun (WGS) entry which is preliminary data.</text>
</comment>
<organism evidence="2 3">
    <name type="scientific">Novosphingobium beihaiensis</name>
    <dbReference type="NCBI Taxonomy" id="2930389"/>
    <lineage>
        <taxon>Bacteria</taxon>
        <taxon>Pseudomonadati</taxon>
        <taxon>Pseudomonadota</taxon>
        <taxon>Alphaproteobacteria</taxon>
        <taxon>Sphingomonadales</taxon>
        <taxon>Sphingomonadaceae</taxon>
        <taxon>Novosphingobium</taxon>
    </lineage>
</organism>
<accession>A0ABT0BNE5</accession>
<evidence type="ECO:0000256" key="1">
    <source>
        <dbReference type="SAM" id="Phobius"/>
    </source>
</evidence>
<keyword evidence="3" id="KW-1185">Reference proteome</keyword>
<dbReference type="Proteomes" id="UP001202281">
    <property type="component" value="Unassembled WGS sequence"/>
</dbReference>
<name>A0ABT0BNE5_9SPHN</name>
<keyword evidence="1" id="KW-1133">Transmembrane helix</keyword>
<evidence type="ECO:0000313" key="3">
    <source>
        <dbReference type="Proteomes" id="UP001202281"/>
    </source>
</evidence>
<reference evidence="2 3" key="1">
    <citation type="submission" date="2022-04" db="EMBL/GenBank/DDBJ databases">
        <title>Identification of a novel bacterium isolated from mangrove sediments.</title>
        <authorList>
            <person name="Pan X."/>
        </authorList>
    </citation>
    <scope>NUCLEOTIDE SEQUENCE [LARGE SCALE GENOMIC DNA]</scope>
    <source>
        <strain evidence="2 3">B2638</strain>
    </source>
</reference>
<feature type="transmembrane region" description="Helical" evidence="1">
    <location>
        <begin position="37"/>
        <end position="55"/>
    </location>
</feature>
<protein>
    <submittedName>
        <fullName evidence="2">Uncharacterized protein</fullName>
    </submittedName>
</protein>
<proteinExistence type="predicted"/>
<keyword evidence="1" id="KW-0472">Membrane</keyword>
<sequence length="59" mass="6300">MTGTIVSIIAVIACLILATRGAPFRDLGTNKTIQYAAIWGAIIIGLVLVIQLTGFRIEQ</sequence>